<keyword evidence="2" id="KW-0472">Membrane</keyword>
<feature type="region of interest" description="Disordered" evidence="1">
    <location>
        <begin position="823"/>
        <end position="857"/>
    </location>
</feature>
<protein>
    <submittedName>
        <fullName evidence="3">Uncharacterized protein</fullName>
    </submittedName>
</protein>
<feature type="region of interest" description="Disordered" evidence="1">
    <location>
        <begin position="580"/>
        <end position="614"/>
    </location>
</feature>
<evidence type="ECO:0000256" key="2">
    <source>
        <dbReference type="SAM" id="Phobius"/>
    </source>
</evidence>
<organism evidence="3 4">
    <name type="scientific">Anas platyrhynchos</name>
    <name type="common">Mallard</name>
    <name type="synonym">Anas boschas</name>
    <dbReference type="NCBI Taxonomy" id="8839"/>
    <lineage>
        <taxon>Eukaryota</taxon>
        <taxon>Metazoa</taxon>
        <taxon>Chordata</taxon>
        <taxon>Craniata</taxon>
        <taxon>Vertebrata</taxon>
        <taxon>Euteleostomi</taxon>
        <taxon>Archelosauria</taxon>
        <taxon>Archosauria</taxon>
        <taxon>Dinosauria</taxon>
        <taxon>Saurischia</taxon>
        <taxon>Theropoda</taxon>
        <taxon>Coelurosauria</taxon>
        <taxon>Aves</taxon>
        <taxon>Neognathae</taxon>
        <taxon>Galloanserae</taxon>
        <taxon>Anseriformes</taxon>
        <taxon>Anatidae</taxon>
        <taxon>Anatinae</taxon>
        <taxon>Anas</taxon>
    </lineage>
</organism>
<feature type="compositionally biased region" description="Basic and acidic residues" evidence="1">
    <location>
        <begin position="594"/>
        <end position="614"/>
    </location>
</feature>
<evidence type="ECO:0000313" key="3">
    <source>
        <dbReference type="EMBL" id="EOA98742.1"/>
    </source>
</evidence>
<reference evidence="4" key="1">
    <citation type="journal article" date="2013" name="Nat. Genet.">
        <title>The duck genome and transcriptome provide insight into an avian influenza virus reservoir species.</title>
        <authorList>
            <person name="Huang Y."/>
            <person name="Li Y."/>
            <person name="Burt D.W."/>
            <person name="Chen H."/>
            <person name="Zhang Y."/>
            <person name="Qian W."/>
            <person name="Kim H."/>
            <person name="Gan S."/>
            <person name="Zhao Y."/>
            <person name="Li J."/>
            <person name="Yi K."/>
            <person name="Feng H."/>
            <person name="Zhu P."/>
            <person name="Li B."/>
            <person name="Liu Q."/>
            <person name="Fairley S."/>
            <person name="Magor K.E."/>
            <person name="Du Z."/>
            <person name="Hu X."/>
            <person name="Goodman L."/>
            <person name="Tafer H."/>
            <person name="Vignal A."/>
            <person name="Lee T."/>
            <person name="Kim K.W."/>
            <person name="Sheng Z."/>
            <person name="An Y."/>
            <person name="Searle S."/>
            <person name="Herrero J."/>
            <person name="Groenen M.A."/>
            <person name="Crooijmans R.P."/>
            <person name="Faraut T."/>
            <person name="Cai Q."/>
            <person name="Webster R.G."/>
            <person name="Aldridge J.R."/>
            <person name="Warren W.C."/>
            <person name="Bartschat S."/>
            <person name="Kehr S."/>
            <person name="Marz M."/>
            <person name="Stadler P.F."/>
            <person name="Smith J."/>
            <person name="Kraus R.H."/>
            <person name="Zhao Y."/>
            <person name="Ren L."/>
            <person name="Fei J."/>
            <person name="Morisson M."/>
            <person name="Kaiser P."/>
            <person name="Griffin D.K."/>
            <person name="Rao M."/>
            <person name="Pitel F."/>
            <person name="Wang J."/>
            <person name="Li N."/>
        </authorList>
    </citation>
    <scope>NUCLEOTIDE SEQUENCE [LARGE SCALE GENOMIC DNA]</scope>
</reference>
<evidence type="ECO:0000256" key="1">
    <source>
        <dbReference type="SAM" id="MobiDB-lite"/>
    </source>
</evidence>
<dbReference type="EMBL" id="KB743436">
    <property type="protein sequence ID" value="EOA98742.1"/>
    <property type="molecule type" value="Genomic_DNA"/>
</dbReference>
<feature type="region of interest" description="Disordered" evidence="1">
    <location>
        <begin position="771"/>
        <end position="793"/>
    </location>
</feature>
<keyword evidence="2" id="KW-1133">Transmembrane helix</keyword>
<name>R0LEP9_ANAPL</name>
<dbReference type="AlphaFoldDB" id="R0LEP9"/>
<feature type="compositionally biased region" description="Basic and acidic residues" evidence="1">
    <location>
        <begin position="537"/>
        <end position="547"/>
    </location>
</feature>
<keyword evidence="4" id="KW-1185">Reference proteome</keyword>
<proteinExistence type="predicted"/>
<feature type="transmembrane region" description="Helical" evidence="2">
    <location>
        <begin position="196"/>
        <end position="220"/>
    </location>
</feature>
<dbReference type="Proteomes" id="UP000296049">
    <property type="component" value="Unassembled WGS sequence"/>
</dbReference>
<evidence type="ECO:0000313" key="4">
    <source>
        <dbReference type="Proteomes" id="UP000296049"/>
    </source>
</evidence>
<keyword evidence="2" id="KW-0812">Transmembrane</keyword>
<gene>
    <name evidence="3" type="ORF">Anapl_13269</name>
</gene>
<feature type="region of interest" description="Disordered" evidence="1">
    <location>
        <begin position="1069"/>
        <end position="1098"/>
    </location>
</feature>
<feature type="compositionally biased region" description="Polar residues" evidence="1">
    <location>
        <begin position="1069"/>
        <end position="1081"/>
    </location>
</feature>
<accession>R0LEP9</accession>
<sequence>MKDGETAAPGSCHTPCPINGRILVSTSAEKVLESHALLLTQKDVRSFFPGHTLTSGSPGHLCEYLVIPGSEYSTNIWEKCIRGSSCHKQTCCTTTCTHQGANLLVSLLLKAKSAKTGTPEHHLLTPSQDDLAWKVVSFVKLQCSAPEARLPSSYTRLDFEMCSLAGTYGDYTTRIPYTFTYLQCHRENRTLQQKPVATFVAGNFGALCYCLCHLYFYFLFFSTNRNTSTSINYRFGSKLFGLPAVSSRKQDCHICQTGSHTYSLRLSVGHIHVPAFALLRAMASELKLASGFQSHYGETKRKIACSGKKTSKNISLGPRKAMLDWQERHGKRAVLAVLLARFPHISDKAGKDHCHYQKTASSPSAIQQCPRQTPVGDHTLQIRYQLDAVLEPYTAFYSRVKQASHRAKAGMGKSPRGHSHSTEPHIQPGVVFSQRQLHSLQRVEGLKQQAPLQPTRTTTRPYACGLGLWNIFMLPREQDISQKQWDILLTTMISPIYLHQGPTKLGKGTPGDAQQLQFTEVQNFQAELEGETGMGKDATHLSRDRNKPPNIFRPNCEQQKAQSIQTSSLFNTYTLREMLKRSPVPSRGSYQTSDQRDLQQRGTERRFSPSRKAETGLESLVDQATFNDIKVVITTATYKPNSTRFIQGKGTLIRSPVLTHGLRTVRSRTQQPTAAAGLICVSSSRKGQLGLLAELCFACTLPALKALSAQACTACLAARAELLTPRTQTSFSGVEKPYDRTQAHVSCKNATCHPDRRNSSQWMAVLLRGGGRRFEPGQKSPGPPVTAQGRAETGGEAQIAFHLASWLRGATPRARRSPLVALSGAPEIHPPHPAHPSLAAGAVNQPATTNPRAGDSRNALHNLHMDITAPANPMTISDKLRSQLRHKLREGSRVLSLQKITELNSSRLEEGSFCPEVRASSSRAFRALLPDAKKRGLAQQRVSLSKHSTAWPELHGWGHEHVVMSDRSGHSTPLQREAALTPGALLALLRPRYALAGTDCVCTISQQAEPTNITSSISVDDLPKFTGSHIRAHKTFLAISWETTFRGMYSTSFPKAMPKILLEETPKITTPRTKKQVSSPVKSIPSAPPDPEASGSGWCLERGERLSSMASERKTRSNTSVLLSSPFLAPTGTTERLPIPPSVFESVQNAFKIITNWNTSRTTFSIHSVHAVNHLTNRAALERFPMCYYFAQISLAKARLFLPHSTTQAGYTTTSISLRSRAWLLGVCMVAVGDLRYLTEVLLFQPSDRKADDHQGFRIL</sequence>
<feature type="region of interest" description="Disordered" evidence="1">
    <location>
        <begin position="529"/>
        <end position="563"/>
    </location>
</feature>